<dbReference type="Pfam" id="PF26127">
    <property type="entry name" value="12TM_Mok13"/>
    <property type="match status" value="1"/>
</dbReference>
<dbReference type="InterPro" id="IPR058656">
    <property type="entry name" value="Mok11-13/Ags1-like_GH"/>
</dbReference>
<dbReference type="FunFam" id="3.40.50.2000:FF:000052">
    <property type="entry name" value="Alpha-1,3-glucan synthase Ags2"/>
    <property type="match status" value="1"/>
</dbReference>
<dbReference type="InterPro" id="IPR058659">
    <property type="entry name" value="Mok11-13/Ags1-like_CBM"/>
</dbReference>
<evidence type="ECO:0000313" key="11">
    <source>
        <dbReference type="EMBL" id="CAF9925162.1"/>
    </source>
</evidence>
<feature type="signal peptide" evidence="9">
    <location>
        <begin position="1"/>
        <end position="24"/>
    </location>
</feature>
<evidence type="ECO:0000256" key="1">
    <source>
        <dbReference type="ARBA" id="ARBA00006122"/>
    </source>
</evidence>
<dbReference type="Pfam" id="PF26111">
    <property type="entry name" value="Ig_Mok13"/>
    <property type="match status" value="1"/>
</dbReference>
<evidence type="ECO:0000256" key="4">
    <source>
        <dbReference type="ARBA" id="ARBA00022679"/>
    </source>
</evidence>
<comment type="caution">
    <text evidence="11">The sequence shown here is derived from an EMBL/GenBank/DDBJ whole genome shotgun (WGS) entry which is preliminary data.</text>
</comment>
<evidence type="ECO:0000256" key="3">
    <source>
        <dbReference type="ARBA" id="ARBA00022676"/>
    </source>
</evidence>
<dbReference type="GO" id="GO:0070600">
    <property type="term" value="P:fungal-type cell wall (1-&gt;3)-alpha-glucan biosynthetic process"/>
    <property type="evidence" value="ECO:0007669"/>
    <property type="project" value="TreeGrafter"/>
</dbReference>
<dbReference type="EMBL" id="CAJPDS010000037">
    <property type="protein sequence ID" value="CAF9925162.1"/>
    <property type="molecule type" value="Genomic_DNA"/>
</dbReference>
<accession>A0A8H3IEJ8</accession>
<dbReference type="Pfam" id="PF26122">
    <property type="entry name" value="CBM_Mok13"/>
    <property type="match status" value="1"/>
</dbReference>
<feature type="transmembrane region" description="Helical" evidence="8">
    <location>
        <begin position="2254"/>
        <end position="2274"/>
    </location>
</feature>
<feature type="transmembrane region" description="Helical" evidence="8">
    <location>
        <begin position="2326"/>
        <end position="2345"/>
    </location>
</feature>
<feature type="transmembrane region" description="Helical" evidence="8">
    <location>
        <begin position="2007"/>
        <end position="2026"/>
    </location>
</feature>
<proteinExistence type="inferred from homology"/>
<dbReference type="InterPro" id="IPR058657">
    <property type="entry name" value="Mok11-13/Ags1-like_Ig"/>
</dbReference>
<gene>
    <name evidence="11" type="primary">AGS1_2</name>
    <name evidence="11" type="ORF">HETSPECPRED_005769</name>
</gene>
<reference evidence="11" key="1">
    <citation type="submission" date="2021-03" db="EMBL/GenBank/DDBJ databases">
        <authorList>
            <person name="Tagirdzhanova G."/>
        </authorList>
    </citation>
    <scope>NUCLEOTIDE SEQUENCE</scope>
</reference>
<dbReference type="Pfam" id="PF08323">
    <property type="entry name" value="Glyco_transf_5"/>
    <property type="match status" value="1"/>
</dbReference>
<dbReference type="SUPFAM" id="SSF51445">
    <property type="entry name" value="(Trans)glycosidases"/>
    <property type="match status" value="1"/>
</dbReference>
<feature type="transmembrane region" description="Helical" evidence="8">
    <location>
        <begin position="2098"/>
        <end position="2120"/>
    </location>
</feature>
<dbReference type="InterPro" id="IPR058655">
    <property type="entry name" value="Mok11-14/Ags1-like"/>
</dbReference>
<dbReference type="InterPro" id="IPR001296">
    <property type="entry name" value="Glyco_trans_1"/>
</dbReference>
<dbReference type="EC" id="2.4.1.183" evidence="2"/>
<dbReference type="InterPro" id="IPR006047">
    <property type="entry name" value="GH13_cat_dom"/>
</dbReference>
<feature type="transmembrane region" description="Helical" evidence="8">
    <location>
        <begin position="2224"/>
        <end position="2247"/>
    </location>
</feature>
<feature type="transmembrane region" description="Helical" evidence="8">
    <location>
        <begin position="2299"/>
        <end position="2319"/>
    </location>
</feature>
<dbReference type="FunFam" id="3.40.50.2000:FF:000058">
    <property type="entry name" value="Alpha-1,3-glucan synthase Ags1"/>
    <property type="match status" value="1"/>
</dbReference>
<feature type="transmembrane region" description="Helical" evidence="8">
    <location>
        <begin position="2374"/>
        <end position="2393"/>
    </location>
</feature>
<dbReference type="Pfam" id="PF00534">
    <property type="entry name" value="Glycos_transf_1"/>
    <property type="match status" value="1"/>
</dbReference>
<feature type="domain" description="Glycosyl hydrolase family 13 catalytic" evidence="10">
    <location>
        <begin position="69"/>
        <end position="521"/>
    </location>
</feature>
<evidence type="ECO:0000256" key="8">
    <source>
        <dbReference type="SAM" id="Phobius"/>
    </source>
</evidence>
<dbReference type="OrthoDB" id="512920at2759"/>
<keyword evidence="8" id="KW-0472">Membrane</keyword>
<name>A0A8H3IEJ8_9LECA</name>
<dbReference type="InterPro" id="IPR058658">
    <property type="entry name" value="Mok11-13/Ags1-like_Ig_2"/>
</dbReference>
<evidence type="ECO:0000256" key="6">
    <source>
        <dbReference type="ARBA" id="ARBA00048960"/>
    </source>
</evidence>
<dbReference type="SUPFAM" id="SSF53756">
    <property type="entry name" value="UDP-Glycosyltransferase/glycogen phosphorylase"/>
    <property type="match status" value="1"/>
</dbReference>
<feature type="region of interest" description="Disordered" evidence="7">
    <location>
        <begin position="1635"/>
        <end position="1778"/>
    </location>
</feature>
<evidence type="ECO:0000256" key="5">
    <source>
        <dbReference type="ARBA" id="ARBA00023316"/>
    </source>
</evidence>
<dbReference type="SMART" id="SM00642">
    <property type="entry name" value="Aamy"/>
    <property type="match status" value="1"/>
</dbReference>
<comment type="catalytic activity">
    <reaction evidence="6">
        <text>[(1-&gt;3)-alpha-D-glucosyl](n) + UDP-alpha-D-glucose = [(1-&gt;3)-alpha-D-glucosyl](n+1) + UDP + H(+)</text>
        <dbReference type="Rhea" id="RHEA:19749"/>
        <dbReference type="Rhea" id="RHEA-COMP:11150"/>
        <dbReference type="Rhea" id="RHEA-COMP:11151"/>
        <dbReference type="ChEBI" id="CHEBI:15378"/>
        <dbReference type="ChEBI" id="CHEBI:28100"/>
        <dbReference type="ChEBI" id="CHEBI:58223"/>
        <dbReference type="ChEBI" id="CHEBI:58885"/>
        <dbReference type="EC" id="2.4.1.183"/>
    </reaction>
</comment>
<feature type="compositionally biased region" description="Polar residues" evidence="7">
    <location>
        <begin position="1755"/>
        <end position="1765"/>
    </location>
</feature>
<dbReference type="Gene3D" id="3.20.20.80">
    <property type="entry name" value="Glycosidases"/>
    <property type="match status" value="1"/>
</dbReference>
<keyword evidence="9" id="KW-0732">Signal</keyword>
<keyword evidence="12" id="KW-1185">Reference proteome</keyword>
<dbReference type="Proteomes" id="UP000664521">
    <property type="component" value="Unassembled WGS sequence"/>
</dbReference>
<dbReference type="InterPro" id="IPR017853">
    <property type="entry name" value="GH"/>
</dbReference>
<dbReference type="Pfam" id="PF26114">
    <property type="entry name" value="Ig_2_Mok13"/>
    <property type="match status" value="1"/>
</dbReference>
<keyword evidence="4" id="KW-0808">Transferase</keyword>
<dbReference type="CDD" id="cd11323">
    <property type="entry name" value="AmyAc_AGS"/>
    <property type="match status" value="1"/>
</dbReference>
<dbReference type="PANTHER" id="PTHR47182">
    <property type="entry name" value="CELL WALL ALPHA-1,3-GLUCAN SYNTHASE AGS1-RELATED"/>
    <property type="match status" value="1"/>
</dbReference>
<dbReference type="InterPro" id="IPR058654">
    <property type="entry name" value="Mok11-14/Ags1-like_TM"/>
</dbReference>
<dbReference type="Pfam" id="PF00128">
    <property type="entry name" value="Alpha-amylase"/>
    <property type="match status" value="1"/>
</dbReference>
<dbReference type="CDD" id="cd03791">
    <property type="entry name" value="GT5_Glycogen_synthase_DULL1-like"/>
    <property type="match status" value="1"/>
</dbReference>
<evidence type="ECO:0000256" key="2">
    <source>
        <dbReference type="ARBA" id="ARBA00012688"/>
    </source>
</evidence>
<dbReference type="PANTHER" id="PTHR47182:SF2">
    <property type="entry name" value="CELL WALL ALPHA-1,3-GLUCAN SYNTHASE AGS1"/>
    <property type="match status" value="1"/>
</dbReference>
<keyword evidence="8" id="KW-1133">Transmembrane helix</keyword>
<feature type="transmembrane region" description="Helical" evidence="8">
    <location>
        <begin position="2144"/>
        <end position="2165"/>
    </location>
</feature>
<evidence type="ECO:0000256" key="9">
    <source>
        <dbReference type="SAM" id="SignalP"/>
    </source>
</evidence>
<dbReference type="InterPro" id="IPR013534">
    <property type="entry name" value="Starch_synth_cat_dom"/>
</dbReference>
<sequence length="2401" mass="268465">MVSTMSTPIVLSFYLVQIFSLVAGLRYDPDQVGFNLNENQTASDPLDYWGEWDHEFMPSPSNWRMPFYTIMLDRFVNGDPSNDDANGTQFEHDLLQTQLRHGGDIAGLKDSLDYLQGMGIKALYLAGSPHINVPWASDGYSPLDLTLLDHHFGNIDEWRAAIAEVHKRGMYVVLDNTMSTMGDLIGFEGYLNTSTPFDRNEHDALWKSDRRYHDFSFGNNELAKCEYPRFYGDDGIEVTNLTTELVGCRDSDFDQYGEIAAFDNYPEWQRQISKFAFVQDRLREWRPDVLARIEHFSCITIAMLDIDGYRMDKGLMITVDAQAHWSDAMRKCARRYGKDNFYISGEIVSGNTFGAVYIGRGKSPDNYVTNVTKAVAMTNESDPKYFIRDVGQSAFDGAAFHYTVYRSLNRFLGLDGQFAADGDPPVDWVAFWQTMMQTNDLTNANTGVFDPRHMYGVTNQDVFRWPALTNGIQKQLLGVFVTTLLLPGVPTLYWGEEQSLYVLDSTAANYVFGRSPMSSAQAWGMHGCYKVGNSKYYNWPLDAAIYGCEDPSVNLDHRDPSNPVRNIIKRTYELREQYPALNDGFSLQQLSNQTRQVFLPGSAGAPTEIGMWSMQRAGFDGFQDLNQSVWLVYQNDNVTDPYVFDCSKTKSSLLAPFAANTAVKNLYFPYDEYVLEKSTSTAGCLSRLQLPAWGFKAFVPKAEFIAPSPVITKFTPGHDYRQLTTAANGDTVRIEIEFSMPMDCDNIKSSLIINSTTADNQTATLGRIDCKIVSNKTNPAPLYSGGVNTTWSFAADLTNVSNGIHTITVNNATSSDGKSFTKSVDRFMFRIGQADNPMVFPMTANYSSTLLHKSASKDLYLSHKAAGADQFRYSLDFGTTFTAWEAYKDGSNTTLAPKVWSGTKLQAWKGEHVIVQYWSRMAGSSDHVQHADLTTDERTSPRRFPHLFLHGPFNQYGFDDGLRSQMKMDRSSIWKANFMTEWPATVSLNVWGMNPDGQPDQTAIYGDIDGDFVLDRIPLKSLVTNAINITGGPPSPYLAYEIALNDADLRFQLNVVGNRWAQMALYVLLWVIPILTGFLGVWLFMKSFYQVKFNKIGISEHKSMMPLALRRKFRKHAPDMQQLPSDNELTAATPALTLLPPLNPDDTSFPIDASNPKRRTVLIATMEYDIEDWNIKIKIGGLGVMAQLMGKNLAHQDLIWVVPCVGGVDYPIDEPADTMIVTILGSPYEIQVQYHVLRNITYVLLDAPVFRQQTKSEPYPPRMDDLDSAVYYSAWNQCIAEATRRFPVDLYHINDYHGAVAPLHLLPNVIPCVLSLHNAEFQGLWPMRSVTERNEVCQVYNLDPAVVGKYVQFGEVFNLLHAGASYLRVHQKGFGAVGVSAKYGKRSFARYPILWGLKEVGSLPNPDPTDTAEWNKSQIKPEDIHVDPVFEAERPGLKRQAQEWANLELNPDADLFVFVGRWSQQKGVDLIADVFPSVLEANPQVQLICVGPMIDLYGKFAALKLDKMMKVYPGRVYSKPEFTALPPYIFSGADFALMPSRDEPFGLVAVEFGRKGALCVGARVGGLGQMPGWWFTIESTTTKHLIHQFKIAIEGALKSRPEIRAMMRARAAKQRFPVAQWVEDLEKLQSTAITISHKQESKGGRLGSSWNTPMQSRRNSLTQPRLVTPTNANFTISGNSRVQSRAPSPDGTEWPLPNGGLGKRKGPGHRKRKRLSKRNISAPFNPITPDSPHLEDSSDEDAGYDTDEDAFTPGHSRNNSRPQTGNNSRRHSRNPSRLIEVIPPVPIPASDDRLPTLPFAPQGVSPLLPSPANPFTPDSPLTPSSEHLLAPKLHFAMSPSPSVLSLPSVVGDKADYKLQNVSPFFTDPNKEYMNMFETKLEKLDGKTSEDQLCIEEYLVKSEKAWYGKMRAAEMGRPSSSSVFRMKRLPTPTGSIFEDHHSSSDRESVTDEFLLGEDYAPPTGLKKVLRLRIGDWPLYSILLAFGQIIAANSYQITLLTGQVGQPASKLYVVASIYLVTSMMWWLLYRRLKTVYVLSLPFLFYGLAFLFIGIAPFGPTIVGRGWIQNVATAWYAIASSSGSIYFAVNFGDEGGAPVTAWVYRACVIQGTQQIYVVALWFWGSTLTKSTTLSSSGSHAATPNSKIISIVGFVIAPFMWAVGIILFIGLPKYYRQSPGKMPSFYNSVFRRKIILWFFVVIAIQNYFLSAPYGRNWLYLFSSQHVPAYAIFLLVLLFFVFVWAAFLYLFARLSTSHSWILPVFAIGLGAPRWAQMLWGTSNIGQYVPWAGGPAASAVVGRSLWLWLGVLDAVQGVGFGMILLQTLTRFHVLFTLLAAQVLGSIATILARATAPNKIGPGDVFPDFSAGASEGLGRPWFWVALLANLAVPVGFFMFFRKEQLSKP</sequence>
<feature type="transmembrane region" description="Helical" evidence="8">
    <location>
        <begin position="1975"/>
        <end position="1995"/>
    </location>
</feature>
<organism evidence="11 12">
    <name type="scientific">Heterodermia speciosa</name>
    <dbReference type="NCBI Taxonomy" id="116794"/>
    <lineage>
        <taxon>Eukaryota</taxon>
        <taxon>Fungi</taxon>
        <taxon>Dikarya</taxon>
        <taxon>Ascomycota</taxon>
        <taxon>Pezizomycotina</taxon>
        <taxon>Lecanoromycetes</taxon>
        <taxon>OSLEUM clade</taxon>
        <taxon>Lecanoromycetidae</taxon>
        <taxon>Caliciales</taxon>
        <taxon>Physciaceae</taxon>
        <taxon>Heterodermia</taxon>
    </lineage>
</organism>
<evidence type="ECO:0000259" key="10">
    <source>
        <dbReference type="SMART" id="SM00642"/>
    </source>
</evidence>
<dbReference type="GO" id="GO:0009277">
    <property type="term" value="C:fungal-type cell wall"/>
    <property type="evidence" value="ECO:0007669"/>
    <property type="project" value="TreeGrafter"/>
</dbReference>
<feature type="chain" id="PRO_5034038944" description="alpha-1,3-glucan synthase" evidence="9">
    <location>
        <begin position="25"/>
        <end position="2401"/>
    </location>
</feature>
<dbReference type="FunFam" id="3.20.20.80:FF:000073">
    <property type="entry name" value="Alpha-1,3-glucan synthase Ags2"/>
    <property type="match status" value="1"/>
</dbReference>
<protein>
    <recommendedName>
        <fullName evidence="2">alpha-1,3-glucan synthase</fullName>
        <ecNumber evidence="2">2.4.1.183</ecNumber>
    </recommendedName>
</protein>
<dbReference type="GO" id="GO:0047657">
    <property type="term" value="F:alpha-1,3-glucan synthase activity"/>
    <property type="evidence" value="ECO:0007669"/>
    <property type="project" value="UniProtKB-EC"/>
</dbReference>
<feature type="transmembrane region" description="Helical" evidence="8">
    <location>
        <begin position="2186"/>
        <end position="2204"/>
    </location>
</feature>
<feature type="compositionally biased region" description="Acidic residues" evidence="7">
    <location>
        <begin position="1737"/>
        <end position="1750"/>
    </location>
</feature>
<evidence type="ECO:0000313" key="12">
    <source>
        <dbReference type="Proteomes" id="UP000664521"/>
    </source>
</evidence>
<keyword evidence="3" id="KW-0328">Glycosyltransferase</keyword>
<feature type="compositionally biased region" description="Basic residues" evidence="7">
    <location>
        <begin position="1702"/>
        <end position="1717"/>
    </location>
</feature>
<feature type="transmembrane region" description="Helical" evidence="8">
    <location>
        <begin position="2033"/>
        <end position="2052"/>
    </location>
</feature>
<comment type="similarity">
    <text evidence="1">Belongs to the glycosyltransferase group 1 family.</text>
</comment>
<dbReference type="Pfam" id="PF26108">
    <property type="entry name" value="GH_Mok13"/>
    <property type="match status" value="1"/>
</dbReference>
<keyword evidence="8" id="KW-0812">Transmembrane</keyword>
<dbReference type="Gene3D" id="3.40.50.2000">
    <property type="entry name" value="Glycogen Phosphorylase B"/>
    <property type="match status" value="2"/>
</dbReference>
<keyword evidence="5" id="KW-0961">Cell wall biogenesis/degradation</keyword>
<feature type="transmembrane region" description="Helical" evidence="8">
    <location>
        <begin position="1063"/>
        <end position="1085"/>
    </location>
</feature>
<feature type="transmembrane region" description="Helical" evidence="8">
    <location>
        <begin position="2064"/>
        <end position="2086"/>
    </location>
</feature>
<feature type="compositionally biased region" description="Polar residues" evidence="7">
    <location>
        <begin position="1648"/>
        <end position="1686"/>
    </location>
</feature>
<evidence type="ECO:0000256" key="7">
    <source>
        <dbReference type="SAM" id="MobiDB-lite"/>
    </source>
</evidence>